<dbReference type="SUPFAM" id="SSF161070">
    <property type="entry name" value="SNF-like"/>
    <property type="match status" value="1"/>
</dbReference>
<accession>U5QJ68</accession>
<dbReference type="GO" id="GO:0005886">
    <property type="term" value="C:plasma membrane"/>
    <property type="evidence" value="ECO:0007669"/>
    <property type="project" value="UniProtKB-SubCell"/>
</dbReference>
<comment type="similarity">
    <text evidence="9">Belongs to the KdpA family.</text>
</comment>
<dbReference type="PATRIC" id="fig|1183438.3.peg.2670"/>
<evidence type="ECO:0000256" key="8">
    <source>
        <dbReference type="ARBA" id="ARBA00023136"/>
    </source>
</evidence>
<gene>
    <name evidence="9 10" type="primary">kdpA</name>
    <name evidence="10" type="ORF">GKIL_2710</name>
</gene>
<dbReference type="Proteomes" id="UP000017396">
    <property type="component" value="Chromosome"/>
</dbReference>
<dbReference type="STRING" id="1183438.GKIL_2710"/>
<evidence type="ECO:0000313" key="10">
    <source>
        <dbReference type="EMBL" id="AGY58956.1"/>
    </source>
</evidence>
<dbReference type="EMBL" id="CP003587">
    <property type="protein sequence ID" value="AGY58956.1"/>
    <property type="molecule type" value="Genomic_DNA"/>
</dbReference>
<keyword evidence="6 9" id="KW-1133">Transmembrane helix</keyword>
<dbReference type="Pfam" id="PF03814">
    <property type="entry name" value="KdpA"/>
    <property type="match status" value="1"/>
</dbReference>
<evidence type="ECO:0000256" key="6">
    <source>
        <dbReference type="ARBA" id="ARBA00022989"/>
    </source>
</evidence>
<name>U5QJ68_GLOK1</name>
<dbReference type="GO" id="GO:0030955">
    <property type="term" value="F:potassium ion binding"/>
    <property type="evidence" value="ECO:0007669"/>
    <property type="project" value="UniProtKB-UniRule"/>
</dbReference>
<feature type="transmembrane region" description="Helical" evidence="9">
    <location>
        <begin position="491"/>
        <end position="516"/>
    </location>
</feature>
<comment type="subunit">
    <text evidence="9">The system is composed of three essential subunits: KdpA, KdpB and KdpC.</text>
</comment>
<keyword evidence="11" id="KW-1185">Reference proteome</keyword>
<dbReference type="NCBIfam" id="TIGR00680">
    <property type="entry name" value="kdpA"/>
    <property type="match status" value="1"/>
</dbReference>
<keyword evidence="10" id="KW-0378">Hydrolase</keyword>
<dbReference type="HAMAP" id="MF_00275">
    <property type="entry name" value="KdpA"/>
    <property type="match status" value="1"/>
</dbReference>
<keyword evidence="9" id="KW-0997">Cell inner membrane</keyword>
<dbReference type="PANTHER" id="PTHR30607:SF2">
    <property type="entry name" value="POTASSIUM-TRANSPORTING ATPASE POTASSIUM-BINDING SUBUNIT"/>
    <property type="match status" value="1"/>
</dbReference>
<sequence length="575" mass="61427">MATEGFLQIAVTIALMVAIVPLFGTYMARVFQFERTWLDPLFDPIEGLVYRLGGVDSAADMDWWTYARAVLVSNLAMFVPVFTILLFQGSLPFNPNAIAGMSPDTALHTAISFLTNTDQQHYSGETGTSHFAQMAGLQFLMFTSAATGLAVGVAFIRGLLGRPMGNFYVDLTRSISRILMPISIVFAVVFLSQGVPQNLSALTEVKLTDPYQTTVDNKTGTVATQKLFTGPFASMESIKQLGENGGGSYGVNSAHPYENPNPFTNLVQILLMLSIPTAFIYTFGVMAGNKKQGWVIFWTIFVLFVALVGVAATSEFFGNPTLNAVLGSANPNFEGQEVRFGWAQTALFATSTTGTMTGAVNGMHDSLTPLALLATIFNMFMQVIWGGQGTGLAYILVFLIIAVFVTGLMVGRTPEVFGRKIEKREVALASVIFLIQPIITKVPTAIAVAIPGLISLGNPSYHGLMEPFYEYTSAAANNGSGLGGLTSAVPWWNLTCALVLLLGRYAPIIALLALAGGLQKKQPVPETPGTLRTDTPLFGAVTAGTILILGGLTLFPIAALGPIAEFFANLAGKTF</sequence>
<feature type="transmembrane region" description="Helical" evidence="9">
    <location>
        <begin position="537"/>
        <end position="560"/>
    </location>
</feature>
<keyword evidence="3 9" id="KW-0633">Potassium transport</keyword>
<dbReference type="KEGG" id="glj:GKIL_2710"/>
<comment type="function">
    <text evidence="9">Part of the high-affinity ATP-driven potassium transport (or Kdp) system, which catalyzes the hydrolysis of ATP coupled with the electrogenic transport of potassium into the cytoplasm. This subunit binds the periplasmic potassium ions and delivers the ions to the membrane domain of KdpB through an intramembrane tunnel.</text>
</comment>
<evidence type="ECO:0000256" key="4">
    <source>
        <dbReference type="ARBA" id="ARBA00022692"/>
    </source>
</evidence>
<evidence type="ECO:0000256" key="2">
    <source>
        <dbReference type="ARBA" id="ARBA00022475"/>
    </source>
</evidence>
<feature type="transmembrane region" description="Helical" evidence="9">
    <location>
        <begin position="135"/>
        <end position="156"/>
    </location>
</feature>
<keyword evidence="1 9" id="KW-0813">Transport</keyword>
<keyword evidence="4 9" id="KW-0812">Transmembrane</keyword>
<reference evidence="10 11" key="1">
    <citation type="journal article" date="2013" name="PLoS ONE">
        <title>Cultivation and Complete Genome Sequencing of Gloeobacter kilaueensis sp. nov., from a Lava Cave in Kilauea Caldera, Hawai'i.</title>
        <authorList>
            <person name="Saw J.H."/>
            <person name="Schatz M."/>
            <person name="Brown M.V."/>
            <person name="Kunkel D.D."/>
            <person name="Foster J.S."/>
            <person name="Shick H."/>
            <person name="Christensen S."/>
            <person name="Hou S."/>
            <person name="Wan X."/>
            <person name="Donachie S.P."/>
        </authorList>
    </citation>
    <scope>NUCLEOTIDE SEQUENCE [LARGE SCALE GENOMIC DNA]</scope>
    <source>
        <strain evidence="11">JS</strain>
    </source>
</reference>
<dbReference type="GO" id="GO:0016787">
    <property type="term" value="F:hydrolase activity"/>
    <property type="evidence" value="ECO:0007669"/>
    <property type="project" value="UniProtKB-KW"/>
</dbReference>
<feature type="transmembrane region" description="Helical" evidence="9">
    <location>
        <begin position="69"/>
        <end position="87"/>
    </location>
</feature>
<dbReference type="PANTHER" id="PTHR30607">
    <property type="entry name" value="POTASSIUM-TRANSPORTING ATPASE A CHAIN"/>
    <property type="match status" value="1"/>
</dbReference>
<dbReference type="OrthoDB" id="9763796at2"/>
<evidence type="ECO:0000256" key="7">
    <source>
        <dbReference type="ARBA" id="ARBA00023065"/>
    </source>
</evidence>
<comment type="subcellular location">
    <subcellularLocation>
        <location evidence="9">Cell inner membrane</location>
        <topology evidence="9">Multi-pass membrane protein</topology>
    </subcellularLocation>
</comment>
<dbReference type="RefSeq" id="WP_023174164.1">
    <property type="nucleotide sequence ID" value="NC_022600.1"/>
</dbReference>
<feature type="transmembrane region" description="Helical" evidence="9">
    <location>
        <begin position="431"/>
        <end position="454"/>
    </location>
</feature>
<dbReference type="AlphaFoldDB" id="U5QJ68"/>
<evidence type="ECO:0000313" key="11">
    <source>
        <dbReference type="Proteomes" id="UP000017396"/>
    </source>
</evidence>
<dbReference type="PIRSF" id="PIRSF001294">
    <property type="entry name" value="K_ATPaseA"/>
    <property type="match status" value="1"/>
</dbReference>
<dbReference type="InterPro" id="IPR037272">
    <property type="entry name" value="SNS_sf"/>
</dbReference>
<dbReference type="HOGENOM" id="CLU_018614_3_0_3"/>
<evidence type="ECO:0000256" key="1">
    <source>
        <dbReference type="ARBA" id="ARBA00022448"/>
    </source>
</evidence>
<feature type="transmembrane region" description="Helical" evidence="9">
    <location>
        <begin position="6"/>
        <end position="28"/>
    </location>
</feature>
<dbReference type="GO" id="GO:0008556">
    <property type="term" value="F:P-type potassium transmembrane transporter activity"/>
    <property type="evidence" value="ECO:0007669"/>
    <property type="project" value="InterPro"/>
</dbReference>
<organism evidence="10 11">
    <name type="scientific">Gloeobacter kilaueensis (strain ATCC BAA-2537 / CCAP 1431/1 / ULC 316 / JS1)</name>
    <dbReference type="NCBI Taxonomy" id="1183438"/>
    <lineage>
        <taxon>Bacteria</taxon>
        <taxon>Bacillati</taxon>
        <taxon>Cyanobacteriota</taxon>
        <taxon>Cyanophyceae</taxon>
        <taxon>Gloeobacterales</taxon>
        <taxon>Gloeobacteraceae</taxon>
        <taxon>Gloeobacter</taxon>
    </lineage>
</organism>
<evidence type="ECO:0000256" key="3">
    <source>
        <dbReference type="ARBA" id="ARBA00022538"/>
    </source>
</evidence>
<feature type="transmembrane region" description="Helical" evidence="9">
    <location>
        <begin position="266"/>
        <end position="287"/>
    </location>
</feature>
<dbReference type="InterPro" id="IPR004623">
    <property type="entry name" value="KdpA"/>
</dbReference>
<keyword evidence="5 9" id="KW-0630">Potassium</keyword>
<feature type="transmembrane region" description="Helical" evidence="9">
    <location>
        <begin position="177"/>
        <end position="195"/>
    </location>
</feature>
<evidence type="ECO:0000256" key="5">
    <source>
        <dbReference type="ARBA" id="ARBA00022958"/>
    </source>
</evidence>
<keyword evidence="2 9" id="KW-1003">Cell membrane</keyword>
<feature type="transmembrane region" description="Helical" evidence="9">
    <location>
        <begin position="391"/>
        <end position="410"/>
    </location>
</feature>
<keyword evidence="8 9" id="KW-0472">Membrane</keyword>
<evidence type="ECO:0000256" key="9">
    <source>
        <dbReference type="HAMAP-Rule" id="MF_00275"/>
    </source>
</evidence>
<dbReference type="eggNOG" id="COG2060">
    <property type="taxonomic scope" value="Bacteria"/>
</dbReference>
<proteinExistence type="inferred from homology"/>
<protein>
    <recommendedName>
        <fullName evidence="9">Potassium-transporting ATPase potassium-binding subunit</fullName>
    </recommendedName>
    <alternativeName>
        <fullName evidence="9">ATP phosphohydrolase [potassium-transporting] A chain</fullName>
    </alternativeName>
    <alternativeName>
        <fullName evidence="9">Potassium-binding and translocating subunit A</fullName>
    </alternativeName>
    <alternativeName>
        <fullName evidence="9">Potassium-translocating ATPase A chain</fullName>
    </alternativeName>
</protein>
<feature type="transmembrane region" description="Helical" evidence="9">
    <location>
        <begin position="294"/>
        <end position="312"/>
    </location>
</feature>
<keyword evidence="7 9" id="KW-0406">Ion transport</keyword>